<reference evidence="2 3" key="3">
    <citation type="journal article" date="2010" name="Sequencing">
        <title>Complete Genome Sequence of Rothia mucilaginosa DY-18: A Clinical Isolate with Dense Meshwork-Like Structures from a Persistent Apical Periodontitis Lesion.</title>
        <authorList>
            <person name="Yamane K."/>
            <person name="Nambu T."/>
            <person name="Yamanaka T."/>
            <person name="Mashimo C."/>
            <person name="Sugimori C."/>
            <person name="Leung K.-P."/>
            <person name="Fukushima H."/>
        </authorList>
    </citation>
    <scope>NUCLEOTIDE SEQUENCE [LARGE SCALE GENOMIC DNA]</scope>
    <source>
        <strain evidence="2 3">DY-18</strain>
    </source>
</reference>
<sequence length="540" mass="53238">MPARALSAAKQGEAERPGVVGSPAGAQERSGARCPKAPAQWASQGFMLKLRFKVCFSSASGRRPAGSRIRATNTSPHPNKGHTMSTSLTRRKLVAGAAWAAPVVAASATIPSYAASVAATNDCTLAAHPAYNISGTEEGTKTVQTFAVPDNVHKLHFELVGGAGGTNNRMTPAGSGAKVSGIVPVTPGSTVQIIAAAGGIGDGSLTPTAGGEGYGNGGSVPAYTIPATITAQVDAKYADPANPKSQVYAASGGGSSALLIDGVVVAVAGGGGGAGMTTSAVSYADPWYSNFNGQIDAGVAPLGSDASPQFDAAGSASAAAGSNGTPGYEVYNAERSKVLTYNSGFGGAAGIGGAGGAAGTLPASGPIIGFETTNNQVLFSQFVAGNAGTSGFAGNGGDGAGAYSYQLDENPASVHEKGTYEDRSWDLDIYNDEGAYAQNFNGYQSVVSGGGGAGYGGGGSGAAQSVSSIVLTQKWLNSPTATGVRQGLGYTMQGGAGGAGGSYIAPSVSEGAIVSAENAPQWMRERGNGSVTVTFCEAAA</sequence>
<accession>D2NU23</accession>
<feature type="region of interest" description="Disordered" evidence="1">
    <location>
        <begin position="60"/>
        <end position="85"/>
    </location>
</feature>
<dbReference type="eggNOG" id="ENOG503447W">
    <property type="taxonomic scope" value="Bacteria"/>
</dbReference>
<dbReference type="AlphaFoldDB" id="D2NU23"/>
<dbReference type="Proteomes" id="UP000001883">
    <property type="component" value="Chromosome"/>
</dbReference>
<proteinExistence type="predicted"/>
<reference evidence="3" key="1">
    <citation type="submission" date="2009-07" db="EMBL/GenBank/DDBJ databases">
        <title>Complete genome sequence of Rothia mucilaginosa DJ.</title>
        <authorList>
            <person name="Yamane K."/>
            <person name="Nambu T."/>
            <person name="Mashimo C."/>
            <person name="Sugimori C."/>
            <person name="Yamanaka T."/>
            <person name="Leung K."/>
            <person name="Fukushima H."/>
        </authorList>
    </citation>
    <scope>NUCLEOTIDE SEQUENCE [LARGE SCALE GENOMIC DNA]</scope>
    <source>
        <strain evidence="3">DY-18</strain>
    </source>
</reference>
<keyword evidence="3" id="KW-1185">Reference proteome</keyword>
<gene>
    <name evidence="2" type="ordered locus">RMDY18_13170</name>
</gene>
<evidence type="ECO:0000313" key="3">
    <source>
        <dbReference type="Proteomes" id="UP000001883"/>
    </source>
</evidence>
<feature type="compositionally biased region" description="Polar residues" evidence="1">
    <location>
        <begin position="72"/>
        <end position="85"/>
    </location>
</feature>
<protein>
    <submittedName>
        <fullName evidence="2">Uncharacterized protein</fullName>
    </submittedName>
</protein>
<organism evidence="2 3">
    <name type="scientific">Rothia mucilaginosa (strain DY-18)</name>
    <name type="common">Stomatococcus mucilaginosus</name>
    <dbReference type="NCBI Taxonomy" id="680646"/>
    <lineage>
        <taxon>Bacteria</taxon>
        <taxon>Bacillati</taxon>
        <taxon>Actinomycetota</taxon>
        <taxon>Actinomycetes</taxon>
        <taxon>Micrococcales</taxon>
        <taxon>Micrococcaceae</taxon>
        <taxon>Rothia</taxon>
    </lineage>
</organism>
<evidence type="ECO:0000256" key="1">
    <source>
        <dbReference type="SAM" id="MobiDB-lite"/>
    </source>
</evidence>
<name>D2NU23_ROTMD</name>
<evidence type="ECO:0000313" key="2">
    <source>
        <dbReference type="EMBL" id="BAI65149.1"/>
    </source>
</evidence>
<dbReference type="HOGENOM" id="CLU_541712_0_0_11"/>
<dbReference type="EMBL" id="AP011540">
    <property type="protein sequence ID" value="BAI65149.1"/>
    <property type="molecule type" value="Genomic_DNA"/>
</dbReference>
<feature type="compositionally biased region" description="Low complexity" evidence="1">
    <location>
        <begin position="60"/>
        <end position="71"/>
    </location>
</feature>
<reference evidence="2 3" key="2">
    <citation type="journal article" date="2010" name="J Osaka Dent Univ">
        <title>Isolation and identification of Rothia mucilaginosa from persistent apical periodontitis lesions.</title>
        <authorList>
            <person name="Yamane K."/>
            <person name="Yoshida M."/>
            <person name="Fujihira T."/>
            <person name="Baba T."/>
            <person name="Tsuji N."/>
            <person name="Hayashi H."/>
            <person name="Sugimori C."/>
            <person name="Yamanaka T."/>
            <person name="Mashimo C."/>
            <person name="Nambu T."/>
            <person name="Kawai H."/>
            <person name="Fukushima H."/>
        </authorList>
    </citation>
    <scope>NUCLEOTIDE SEQUENCE [LARGE SCALE GENOMIC DNA]</scope>
    <source>
        <strain evidence="2 3">DY-18</strain>
    </source>
</reference>
<dbReference type="KEGG" id="rmu:RMDY18_13170"/>
<feature type="region of interest" description="Disordered" evidence="1">
    <location>
        <begin position="1"/>
        <end position="33"/>
    </location>
</feature>